<comment type="caution">
    <text evidence="2">The sequence shown here is derived from an EMBL/GenBank/DDBJ whole genome shotgun (WGS) entry which is preliminary data.</text>
</comment>
<keyword evidence="3" id="KW-1185">Reference proteome</keyword>
<accession>A0ABT2MTD7</accession>
<organism evidence="2 3">
    <name type="scientific">Laspinema palackyanum D2a</name>
    <dbReference type="NCBI Taxonomy" id="2953684"/>
    <lineage>
        <taxon>Bacteria</taxon>
        <taxon>Bacillati</taxon>
        <taxon>Cyanobacteriota</taxon>
        <taxon>Cyanophyceae</taxon>
        <taxon>Oscillatoriophycideae</taxon>
        <taxon>Oscillatoriales</taxon>
        <taxon>Laspinemataceae</taxon>
        <taxon>Laspinema</taxon>
        <taxon>Laspinema palackyanum</taxon>
    </lineage>
</organism>
<evidence type="ECO:0000313" key="2">
    <source>
        <dbReference type="EMBL" id="MCT7967938.1"/>
    </source>
</evidence>
<dbReference type="Proteomes" id="UP001525890">
    <property type="component" value="Unassembled WGS sequence"/>
</dbReference>
<sequence length="99" mass="11117">MQSFRWQRVQEGFKMAQGSRSHGVKIGDRPSSLRFCDALRGIGMRKSLPAIGTQPGSRHRCQDLIHKIPEKIIFSSSDRVRSSPAIASESHPTFRITPN</sequence>
<protein>
    <submittedName>
        <fullName evidence="2">Uncharacterized protein</fullName>
    </submittedName>
</protein>
<name>A0ABT2MTD7_9CYAN</name>
<feature type="region of interest" description="Disordered" evidence="1">
    <location>
        <begin position="79"/>
        <end position="99"/>
    </location>
</feature>
<evidence type="ECO:0000256" key="1">
    <source>
        <dbReference type="SAM" id="MobiDB-lite"/>
    </source>
</evidence>
<evidence type="ECO:0000313" key="3">
    <source>
        <dbReference type="Proteomes" id="UP001525890"/>
    </source>
</evidence>
<dbReference type="EMBL" id="JAMXFF010000025">
    <property type="protein sequence ID" value="MCT7967938.1"/>
    <property type="molecule type" value="Genomic_DNA"/>
</dbReference>
<proteinExistence type="predicted"/>
<gene>
    <name evidence="2" type="ORF">NG799_16625</name>
</gene>
<reference evidence="2 3" key="1">
    <citation type="journal article" date="2022" name="Front. Microbiol.">
        <title>High genomic differentiation and limited gene flow indicate recent cryptic speciation within the genus Laspinema (cyanobacteria).</title>
        <authorList>
            <person name="Stanojkovic A."/>
            <person name="Skoupy S."/>
            <person name="Skaloud P."/>
            <person name="Dvorak P."/>
        </authorList>
    </citation>
    <scope>NUCLEOTIDE SEQUENCE [LARGE SCALE GENOMIC DNA]</scope>
    <source>
        <strain evidence="2 3">D2a</strain>
    </source>
</reference>